<keyword evidence="1" id="KW-0805">Transcription regulation</keyword>
<gene>
    <name evidence="5" type="ORF">NCTC10797_05288</name>
</gene>
<evidence type="ECO:0000313" key="6">
    <source>
        <dbReference type="Proteomes" id="UP000290439"/>
    </source>
</evidence>
<dbReference type="RefSeq" id="WP_130918963.1">
    <property type="nucleotide sequence ID" value="NZ_JADLQM010000013.1"/>
</dbReference>
<dbReference type="AlphaFoldDB" id="A0A4U8WHH2"/>
<dbReference type="PANTHER" id="PTHR43130:SF3">
    <property type="entry name" value="HTH-TYPE TRANSCRIPTIONAL REGULATOR RV1931C"/>
    <property type="match status" value="1"/>
</dbReference>
<evidence type="ECO:0000313" key="5">
    <source>
        <dbReference type="EMBL" id="VFB01469.1"/>
    </source>
</evidence>
<dbReference type="SMART" id="SM00342">
    <property type="entry name" value="HTH_ARAC"/>
    <property type="match status" value="1"/>
</dbReference>
<dbReference type="GO" id="GO:0003700">
    <property type="term" value="F:DNA-binding transcription factor activity"/>
    <property type="evidence" value="ECO:0007669"/>
    <property type="project" value="InterPro"/>
</dbReference>
<dbReference type="SUPFAM" id="SSF46689">
    <property type="entry name" value="Homeodomain-like"/>
    <property type="match status" value="2"/>
</dbReference>
<sequence>MTAHVVALAVSPGELHPWDLYELGVVASIFGTPQPDLADPWYELRICTVQSEPRTQPLGFGTYLRAEHGRADLLAADTVIVPSVAHDYLRDGGEVPDELVGAIADAHAGGARIVALCDGIFALAEAGILTGRRVTAHWEHAAALAERYPGIQVDDSVLYVDDGDVLTSAGMTAAVDLCLHLVRRDFGALIANRLARRMVIPPHRSGGQAQFVELAVPTSDSDDLGPVLQWAAANLDQPLTVETLAARANMSPRTFHRRLHQSKGVTPMRWLLNQRLAHAQSLLEATDFGMERIGRMTGLGTATNLRRHFVAVLGVTPAEYRRTFRRREPHVVAAS</sequence>
<keyword evidence="2" id="KW-0238">DNA-binding</keyword>
<dbReference type="GO" id="GO:0043565">
    <property type="term" value="F:sequence-specific DNA binding"/>
    <property type="evidence" value="ECO:0007669"/>
    <property type="project" value="InterPro"/>
</dbReference>
<protein>
    <submittedName>
        <fullName evidence="5">Transcriptional activator FtrA</fullName>
    </submittedName>
</protein>
<dbReference type="PROSITE" id="PS00041">
    <property type="entry name" value="HTH_ARAC_FAMILY_1"/>
    <property type="match status" value="1"/>
</dbReference>
<dbReference type="Pfam" id="PF12833">
    <property type="entry name" value="HTH_18"/>
    <property type="match status" value="1"/>
</dbReference>
<proteinExistence type="predicted"/>
<dbReference type="Proteomes" id="UP000290439">
    <property type="component" value="Chromosome"/>
</dbReference>
<dbReference type="SUPFAM" id="SSF52317">
    <property type="entry name" value="Class I glutamine amidotransferase-like"/>
    <property type="match status" value="1"/>
</dbReference>
<dbReference type="PROSITE" id="PS01124">
    <property type="entry name" value="HTH_ARAC_FAMILY_2"/>
    <property type="match status" value="1"/>
</dbReference>
<evidence type="ECO:0000259" key="4">
    <source>
        <dbReference type="PROSITE" id="PS01124"/>
    </source>
</evidence>
<reference evidence="5 6" key="1">
    <citation type="submission" date="2019-02" db="EMBL/GenBank/DDBJ databases">
        <authorList>
            <consortium name="Pathogen Informatics"/>
        </authorList>
    </citation>
    <scope>NUCLEOTIDE SEQUENCE [LARGE SCALE GENOMIC DNA]</scope>
    <source>
        <strain evidence="5 6">3012STDY6756504</strain>
    </source>
</reference>
<evidence type="ECO:0000256" key="3">
    <source>
        <dbReference type="ARBA" id="ARBA00023163"/>
    </source>
</evidence>
<dbReference type="Gene3D" id="3.40.50.880">
    <property type="match status" value="1"/>
</dbReference>
<dbReference type="InterPro" id="IPR029062">
    <property type="entry name" value="Class_I_gatase-like"/>
</dbReference>
<evidence type="ECO:0000256" key="1">
    <source>
        <dbReference type="ARBA" id="ARBA00023015"/>
    </source>
</evidence>
<keyword evidence="3" id="KW-0804">Transcription</keyword>
<dbReference type="Gene3D" id="1.10.10.60">
    <property type="entry name" value="Homeodomain-like"/>
    <property type="match status" value="1"/>
</dbReference>
<organism evidence="5 6">
    <name type="scientific">Nocardia cyriacigeorgica</name>
    <dbReference type="NCBI Taxonomy" id="135487"/>
    <lineage>
        <taxon>Bacteria</taxon>
        <taxon>Bacillati</taxon>
        <taxon>Actinomycetota</taxon>
        <taxon>Actinomycetes</taxon>
        <taxon>Mycobacteriales</taxon>
        <taxon>Nocardiaceae</taxon>
        <taxon>Nocardia</taxon>
    </lineage>
</organism>
<dbReference type="InterPro" id="IPR018062">
    <property type="entry name" value="HTH_AraC-typ_CS"/>
</dbReference>
<dbReference type="CDD" id="cd03137">
    <property type="entry name" value="GATase1_AraC_1"/>
    <property type="match status" value="1"/>
</dbReference>
<accession>A0A4U8WHH2</accession>
<dbReference type="InterPro" id="IPR009057">
    <property type="entry name" value="Homeodomain-like_sf"/>
</dbReference>
<name>A0A4U8WHH2_9NOCA</name>
<dbReference type="Pfam" id="PF01965">
    <property type="entry name" value="DJ-1_PfpI"/>
    <property type="match status" value="1"/>
</dbReference>
<dbReference type="InterPro" id="IPR052158">
    <property type="entry name" value="INH-QAR"/>
</dbReference>
<dbReference type="InterPro" id="IPR002818">
    <property type="entry name" value="DJ-1/PfpI"/>
</dbReference>
<dbReference type="EMBL" id="LR215973">
    <property type="protein sequence ID" value="VFB01469.1"/>
    <property type="molecule type" value="Genomic_DNA"/>
</dbReference>
<dbReference type="InterPro" id="IPR018060">
    <property type="entry name" value="HTH_AraC"/>
</dbReference>
<evidence type="ECO:0000256" key="2">
    <source>
        <dbReference type="ARBA" id="ARBA00023125"/>
    </source>
</evidence>
<feature type="domain" description="HTH araC/xylS-type" evidence="4">
    <location>
        <begin position="225"/>
        <end position="323"/>
    </location>
</feature>
<dbReference type="PANTHER" id="PTHR43130">
    <property type="entry name" value="ARAC-FAMILY TRANSCRIPTIONAL REGULATOR"/>
    <property type="match status" value="1"/>
</dbReference>